<evidence type="ECO:0000256" key="1">
    <source>
        <dbReference type="SAM" id="MobiDB-lite"/>
    </source>
</evidence>
<dbReference type="AlphaFoldDB" id="A0A9N9BME2"/>
<dbReference type="Proteomes" id="UP000789508">
    <property type="component" value="Unassembled WGS sequence"/>
</dbReference>
<feature type="region of interest" description="Disordered" evidence="1">
    <location>
        <begin position="238"/>
        <end position="258"/>
    </location>
</feature>
<name>A0A9N9BME2_9GLOM</name>
<evidence type="ECO:0000313" key="2">
    <source>
        <dbReference type="EMBL" id="CAG8569126.1"/>
    </source>
</evidence>
<keyword evidence="3" id="KW-1185">Reference proteome</keyword>
<sequence length="286" mass="32996">MNSHFETHQIHVTSFLQDRHSIVVFVILRYSKIPAFSLNSGLGYEKMVLSTTPELPKLTQVEQRQLTCNILILFDNEPSEPSGDGSPSQHIVIHEESDEEVEQLDSFPDPDGHIHEDSRAKIYCCGLRSELQKWMKVNANGTLTDIIEITRKLDNLEIMPRRMNTSQYELTEAIHIHQNIQHTNNTNSLLATHQHMAEERRLRTVDRHNPYAKCATDSKGKEVTEQPQVEDEEGVTIWKKPGPSKYKIGEETESGTEKEILNEDEYEVEEQDLDEKAYLMRIRTDD</sequence>
<organism evidence="2 3">
    <name type="scientific">Ambispora leptoticha</name>
    <dbReference type="NCBI Taxonomy" id="144679"/>
    <lineage>
        <taxon>Eukaryota</taxon>
        <taxon>Fungi</taxon>
        <taxon>Fungi incertae sedis</taxon>
        <taxon>Mucoromycota</taxon>
        <taxon>Glomeromycotina</taxon>
        <taxon>Glomeromycetes</taxon>
        <taxon>Archaeosporales</taxon>
        <taxon>Ambisporaceae</taxon>
        <taxon>Ambispora</taxon>
    </lineage>
</organism>
<dbReference type="EMBL" id="CAJVPS010002464">
    <property type="protein sequence ID" value="CAG8569126.1"/>
    <property type="molecule type" value="Genomic_DNA"/>
</dbReference>
<accession>A0A9N9BME2</accession>
<proteinExistence type="predicted"/>
<reference evidence="2" key="1">
    <citation type="submission" date="2021-06" db="EMBL/GenBank/DDBJ databases">
        <authorList>
            <person name="Kallberg Y."/>
            <person name="Tangrot J."/>
            <person name="Rosling A."/>
        </authorList>
    </citation>
    <scope>NUCLEOTIDE SEQUENCE</scope>
    <source>
        <strain evidence="2">FL130A</strain>
    </source>
</reference>
<gene>
    <name evidence="2" type="ORF">ALEPTO_LOCUS6728</name>
</gene>
<comment type="caution">
    <text evidence="2">The sequence shown here is derived from an EMBL/GenBank/DDBJ whole genome shotgun (WGS) entry which is preliminary data.</text>
</comment>
<feature type="compositionally biased region" description="Basic and acidic residues" evidence="1">
    <location>
        <begin position="247"/>
        <end position="258"/>
    </location>
</feature>
<evidence type="ECO:0000313" key="3">
    <source>
        <dbReference type="Proteomes" id="UP000789508"/>
    </source>
</evidence>
<protein>
    <submittedName>
        <fullName evidence="2">10491_t:CDS:1</fullName>
    </submittedName>
</protein>